<keyword evidence="3" id="KW-0813">Transport</keyword>
<proteinExistence type="predicted"/>
<comment type="cofactor">
    <cofactor evidence="1">
        <name>FMN</name>
        <dbReference type="ChEBI" id="CHEBI:58210"/>
    </cofactor>
</comment>
<dbReference type="Proteomes" id="UP001179280">
    <property type="component" value="Unassembled WGS sequence"/>
</dbReference>
<dbReference type="InterPro" id="IPR023173">
    <property type="entry name" value="NADPH_Cyt_P450_Rdtase_alpha"/>
</dbReference>
<evidence type="ECO:0000259" key="13">
    <source>
        <dbReference type="PROSITE" id="PS51384"/>
    </source>
</evidence>
<name>A0ABS2STA5_9BACI</name>
<keyword evidence="8" id="KW-0521">NADP</keyword>
<dbReference type="InterPro" id="IPR017938">
    <property type="entry name" value="Riboflavin_synthase-like_b-brl"/>
</dbReference>
<comment type="caution">
    <text evidence="14">The sequence shown here is derived from an EMBL/GenBank/DDBJ whole genome shotgun (WGS) entry which is preliminary data.</text>
</comment>
<protein>
    <submittedName>
        <fullName evidence="14">Sulfite reductase (NADPH) flavoprotein alpha-component</fullName>
        <ecNumber evidence="14">1.8.1.2</ecNumber>
    </submittedName>
</protein>
<evidence type="ECO:0000256" key="3">
    <source>
        <dbReference type="ARBA" id="ARBA00022448"/>
    </source>
</evidence>
<keyword evidence="6" id="KW-0288">FMN</keyword>
<accession>A0ABS2STA5</accession>
<dbReference type="Pfam" id="PF00258">
    <property type="entry name" value="Flavodoxin_1"/>
    <property type="match status" value="1"/>
</dbReference>
<dbReference type="InterPro" id="IPR001709">
    <property type="entry name" value="Flavoprot_Pyr_Nucl_cyt_Rdtase"/>
</dbReference>
<dbReference type="PROSITE" id="PS50902">
    <property type="entry name" value="FLAVODOXIN_LIKE"/>
    <property type="match status" value="1"/>
</dbReference>
<dbReference type="InterPro" id="IPR003097">
    <property type="entry name" value="CysJ-like_FAD-binding"/>
</dbReference>
<dbReference type="SUPFAM" id="SSF52343">
    <property type="entry name" value="Ferredoxin reductase-like, C-terminal NADP-linked domain"/>
    <property type="match status" value="1"/>
</dbReference>
<evidence type="ECO:0000313" key="14">
    <source>
        <dbReference type="EMBL" id="MBM7838742.1"/>
    </source>
</evidence>
<evidence type="ECO:0000256" key="1">
    <source>
        <dbReference type="ARBA" id="ARBA00001917"/>
    </source>
</evidence>
<dbReference type="PRINTS" id="PR00369">
    <property type="entry name" value="FLAVODOXIN"/>
</dbReference>
<dbReference type="NCBIfam" id="TIGR01931">
    <property type="entry name" value="cysJ"/>
    <property type="match status" value="1"/>
</dbReference>
<keyword evidence="4" id="KW-0028">Amino-acid biosynthesis</keyword>
<keyword evidence="9" id="KW-0249">Electron transport</keyword>
<evidence type="ECO:0000256" key="5">
    <source>
        <dbReference type="ARBA" id="ARBA00022630"/>
    </source>
</evidence>
<feature type="domain" description="FAD-binding FR-type" evidence="13">
    <location>
        <begin position="238"/>
        <end position="457"/>
    </location>
</feature>
<gene>
    <name evidence="14" type="ORF">JOC54_002001</name>
</gene>
<dbReference type="PIRSF" id="PIRSF000207">
    <property type="entry name" value="SiR-FP_CysJ"/>
    <property type="match status" value="1"/>
</dbReference>
<dbReference type="Gene3D" id="1.20.990.10">
    <property type="entry name" value="NADPH-cytochrome p450 Reductase, Chain A, domain 3"/>
    <property type="match status" value="1"/>
</dbReference>
<sequence length="608" mass="68069">MTLQSTNSPFNEQQVELLNSLLPSLTNEQKQWLSGYMMAATTAGTGANQEHDLNAGTAGTSPGQAPAVKKQITILYGSQTGNGQQLAEEAKRQLEGDGFAVELSSMHTYKAKELKTVHRLLVIVSTHGEGEPPDNAMAFHEFLMGRKAPKLNDLQYAVLALGDSSYEFYCETGKQFDQRLAELGGTAITPRVDCDIDFDEDATTWLEAVRSNLQTDTAEVVQATPQLELKQDSNYSRTNPFHAEILENICLNGQGSLKETRHLELSLEGSGFQFKPGDSVGIYPENDEQLVDALLSELNYDGTEFVSINKKGEQLALKEALTKTFEITIVTKPVLEKLAAFSSSKKVSTLLESANKEELQAYIDRRDLLDVVRDFGPFKATSTEFASVLRKIPPRLYSIASSYEAEPDEVHLTVSAVRYDAHGRPRAGVCSVQCAERKKPGDTLPIFIQRNDNFRLPEKQDTPIIMVGPGTGVAPYRSFIEEREALGTTSPAWLFFGDQHFTTDFLYQLDWQRWLQEGFLTKMDVAFSRDGVEKVYVQHKMREHASELYQWLEQGAAFYVCGDEKQMAKDVHDTLLAIIEQEGNKTAEQSLAYLTEMQQQNRYLRDVY</sequence>
<evidence type="ECO:0000256" key="7">
    <source>
        <dbReference type="ARBA" id="ARBA00022827"/>
    </source>
</evidence>
<organism evidence="14 15">
    <name type="scientific">Shouchella xiaoxiensis</name>
    <dbReference type="NCBI Taxonomy" id="766895"/>
    <lineage>
        <taxon>Bacteria</taxon>
        <taxon>Bacillati</taxon>
        <taxon>Bacillota</taxon>
        <taxon>Bacilli</taxon>
        <taxon>Bacillales</taxon>
        <taxon>Bacillaceae</taxon>
        <taxon>Shouchella</taxon>
    </lineage>
</organism>
<keyword evidence="10 14" id="KW-0560">Oxidoreductase</keyword>
<evidence type="ECO:0000256" key="2">
    <source>
        <dbReference type="ARBA" id="ARBA00001974"/>
    </source>
</evidence>
<dbReference type="InterPro" id="IPR008254">
    <property type="entry name" value="Flavodoxin/NO_synth"/>
</dbReference>
<evidence type="ECO:0000256" key="11">
    <source>
        <dbReference type="ARBA" id="ARBA00023192"/>
    </source>
</evidence>
<dbReference type="GO" id="GO:0004783">
    <property type="term" value="F:sulfite reductase (NADPH) activity"/>
    <property type="evidence" value="ECO:0007669"/>
    <property type="project" value="UniProtKB-EC"/>
</dbReference>
<dbReference type="EC" id="1.8.1.2" evidence="14"/>
<dbReference type="InterPro" id="IPR039261">
    <property type="entry name" value="FNR_nucleotide-bd"/>
</dbReference>
<evidence type="ECO:0000256" key="9">
    <source>
        <dbReference type="ARBA" id="ARBA00022982"/>
    </source>
</evidence>
<dbReference type="Pfam" id="PF00667">
    <property type="entry name" value="FAD_binding_1"/>
    <property type="match status" value="1"/>
</dbReference>
<evidence type="ECO:0000256" key="10">
    <source>
        <dbReference type="ARBA" id="ARBA00023002"/>
    </source>
</evidence>
<evidence type="ECO:0000259" key="12">
    <source>
        <dbReference type="PROSITE" id="PS50902"/>
    </source>
</evidence>
<dbReference type="PRINTS" id="PR00371">
    <property type="entry name" value="FPNCR"/>
</dbReference>
<evidence type="ECO:0000256" key="8">
    <source>
        <dbReference type="ARBA" id="ARBA00022857"/>
    </source>
</evidence>
<dbReference type="RefSeq" id="WP_204465994.1">
    <property type="nucleotide sequence ID" value="NZ_JAFBCV010000005.1"/>
</dbReference>
<dbReference type="Gene3D" id="3.40.50.80">
    <property type="entry name" value="Nucleotide-binding domain of ferredoxin-NADP reductase (FNR) module"/>
    <property type="match status" value="1"/>
</dbReference>
<dbReference type="PROSITE" id="PS51384">
    <property type="entry name" value="FAD_FR"/>
    <property type="match status" value="1"/>
</dbReference>
<dbReference type="Gene3D" id="3.40.50.360">
    <property type="match status" value="1"/>
</dbReference>
<evidence type="ECO:0000313" key="15">
    <source>
        <dbReference type="Proteomes" id="UP001179280"/>
    </source>
</evidence>
<dbReference type="PANTHER" id="PTHR19384">
    <property type="entry name" value="NITRIC OXIDE SYNTHASE-RELATED"/>
    <property type="match status" value="1"/>
</dbReference>
<evidence type="ECO:0000256" key="6">
    <source>
        <dbReference type="ARBA" id="ARBA00022643"/>
    </source>
</evidence>
<dbReference type="Pfam" id="PF00175">
    <property type="entry name" value="NAD_binding_1"/>
    <property type="match status" value="1"/>
</dbReference>
<dbReference type="InterPro" id="IPR029039">
    <property type="entry name" value="Flavoprotein-like_sf"/>
</dbReference>
<dbReference type="SUPFAM" id="SSF63380">
    <property type="entry name" value="Riboflavin synthase domain-like"/>
    <property type="match status" value="1"/>
</dbReference>
<dbReference type="Gene3D" id="2.40.30.10">
    <property type="entry name" value="Translation factors"/>
    <property type="match status" value="1"/>
</dbReference>
<evidence type="ECO:0000256" key="4">
    <source>
        <dbReference type="ARBA" id="ARBA00022605"/>
    </source>
</evidence>
<dbReference type="InterPro" id="IPR010199">
    <property type="entry name" value="CysJ"/>
</dbReference>
<dbReference type="EMBL" id="JAFBCV010000005">
    <property type="protein sequence ID" value="MBM7838742.1"/>
    <property type="molecule type" value="Genomic_DNA"/>
</dbReference>
<keyword evidence="7" id="KW-0274">FAD</keyword>
<dbReference type="SUPFAM" id="SSF52218">
    <property type="entry name" value="Flavoproteins"/>
    <property type="match status" value="1"/>
</dbReference>
<comment type="cofactor">
    <cofactor evidence="2">
        <name>FAD</name>
        <dbReference type="ChEBI" id="CHEBI:57692"/>
    </cofactor>
</comment>
<feature type="domain" description="Flavodoxin-like" evidence="12">
    <location>
        <begin position="72"/>
        <end position="210"/>
    </location>
</feature>
<dbReference type="InterPro" id="IPR001433">
    <property type="entry name" value="OxRdtase_FAD/NAD-bd"/>
</dbReference>
<keyword evidence="15" id="KW-1185">Reference proteome</keyword>
<dbReference type="InterPro" id="IPR001094">
    <property type="entry name" value="Flavdoxin-like"/>
</dbReference>
<keyword evidence="5" id="KW-0285">Flavoprotein</keyword>
<dbReference type="CDD" id="cd06199">
    <property type="entry name" value="SiR"/>
    <property type="match status" value="1"/>
</dbReference>
<reference evidence="14" key="1">
    <citation type="submission" date="2021-01" db="EMBL/GenBank/DDBJ databases">
        <title>Genomic Encyclopedia of Type Strains, Phase IV (KMG-IV): sequencing the most valuable type-strain genomes for metagenomic binning, comparative biology and taxonomic classification.</title>
        <authorList>
            <person name="Goeker M."/>
        </authorList>
    </citation>
    <scope>NUCLEOTIDE SEQUENCE</scope>
    <source>
        <strain evidence="14">DSM 21943</strain>
    </source>
</reference>
<dbReference type="PANTHER" id="PTHR19384:SF128">
    <property type="entry name" value="NADPH OXIDOREDUCTASE A"/>
    <property type="match status" value="1"/>
</dbReference>
<keyword evidence="11" id="KW-0198">Cysteine biosynthesis</keyword>
<dbReference type="InterPro" id="IPR017927">
    <property type="entry name" value="FAD-bd_FR_type"/>
</dbReference>